<proteinExistence type="inferred from homology"/>
<dbReference type="Gene3D" id="2.40.10.240">
    <property type="entry name" value="QueA-like"/>
    <property type="match status" value="1"/>
</dbReference>
<accession>A0A0G0CPM9</accession>
<keyword evidence="6" id="KW-0413">Isomerase</keyword>
<keyword evidence="2 5" id="KW-0808">Transferase</keyword>
<organism evidence="6 7">
    <name type="scientific">Candidatus Woesebacteria bacterium GW2011_GWB1_33_22</name>
    <dbReference type="NCBI Taxonomy" id="1618566"/>
    <lineage>
        <taxon>Bacteria</taxon>
        <taxon>Candidatus Woeseibacteriota</taxon>
    </lineage>
</organism>
<keyword evidence="3 5" id="KW-0949">S-adenosyl-L-methionine</keyword>
<dbReference type="Proteomes" id="UP000034778">
    <property type="component" value="Unassembled WGS sequence"/>
</dbReference>
<comment type="function">
    <text evidence="5">Transfers and isomerizes the ribose moiety from AdoMet to the 7-aminomethyl group of 7-deazaguanine (preQ1-tRNA) to give epoxyqueuosine (oQ-tRNA).</text>
</comment>
<dbReference type="AlphaFoldDB" id="A0A0G0CPM9"/>
<evidence type="ECO:0000256" key="4">
    <source>
        <dbReference type="ARBA" id="ARBA00022785"/>
    </source>
</evidence>
<sequence>MAQVYFKMKTALFDYSLPKNLIANSPISPRDHSKLMVIDRKNETIAHKHFYDLVDLLDKNDVLVLNNTKVFPARFFGKKETGGKLEILLNKSVDDFTWEALTKPGIKVGVKVLFSGFSAEVIKRDTEIHYLKFNLNKNDLLTKLTEVGITPLPPYINPQENENILRKEYQTVYAKSEGSVAAPTAGFHFTKDLIKKLKKKGVTFEYVTLHVGLGTFAPVKTTNLEDHKMHSEEFTVSKETIKRLKQAKENNKRIISVGTTSTRVLETLAHNDFKNTGSTNIFIYPGYKFKFIDGLITNFHLPKSTLLALVYTLGGINLMKKAYKEAILKNYRFYSFGDSSIIL</sequence>
<dbReference type="GO" id="GO:0051075">
    <property type="term" value="F:S-adenosylmethionine:tRNA ribosyltransferase-isomerase activity"/>
    <property type="evidence" value="ECO:0007669"/>
    <property type="project" value="UniProtKB-EC"/>
</dbReference>
<dbReference type="InterPro" id="IPR036100">
    <property type="entry name" value="QueA_sf"/>
</dbReference>
<dbReference type="GO" id="GO:0008616">
    <property type="term" value="P:tRNA queuosine(34) biosynthetic process"/>
    <property type="evidence" value="ECO:0007669"/>
    <property type="project" value="UniProtKB-UniRule"/>
</dbReference>
<dbReference type="STRING" id="1618566.UR35_C0002G0165"/>
<name>A0A0G0CPM9_9BACT</name>
<protein>
    <recommendedName>
        <fullName evidence="5">S-adenosylmethionine:tRNA ribosyltransferase-isomerase</fullName>
        <ecNumber evidence="5">2.4.99.17</ecNumber>
    </recommendedName>
    <alternativeName>
        <fullName evidence="5">Queuosine biosynthesis protein QueA</fullName>
    </alternativeName>
</protein>
<comment type="subunit">
    <text evidence="5">Monomer.</text>
</comment>
<dbReference type="PANTHER" id="PTHR30307">
    <property type="entry name" value="S-ADENOSYLMETHIONINE:TRNA RIBOSYLTRANSFERASE-ISOMERASE"/>
    <property type="match status" value="1"/>
</dbReference>
<evidence type="ECO:0000256" key="3">
    <source>
        <dbReference type="ARBA" id="ARBA00022691"/>
    </source>
</evidence>
<dbReference type="InterPro" id="IPR042118">
    <property type="entry name" value="QueA_dom1"/>
</dbReference>
<evidence type="ECO:0000313" key="7">
    <source>
        <dbReference type="Proteomes" id="UP000034778"/>
    </source>
</evidence>
<dbReference type="NCBIfam" id="NF001140">
    <property type="entry name" value="PRK00147.1"/>
    <property type="match status" value="1"/>
</dbReference>
<dbReference type="NCBIfam" id="TIGR00113">
    <property type="entry name" value="queA"/>
    <property type="match status" value="1"/>
</dbReference>
<dbReference type="PANTHER" id="PTHR30307:SF0">
    <property type="entry name" value="S-ADENOSYLMETHIONINE:TRNA RIBOSYLTRANSFERASE-ISOMERASE"/>
    <property type="match status" value="1"/>
</dbReference>
<dbReference type="UniPathway" id="UPA00392"/>
<evidence type="ECO:0000256" key="5">
    <source>
        <dbReference type="HAMAP-Rule" id="MF_00113"/>
    </source>
</evidence>
<dbReference type="HAMAP" id="MF_00113">
    <property type="entry name" value="QueA"/>
    <property type="match status" value="1"/>
</dbReference>
<gene>
    <name evidence="5" type="primary">queA</name>
    <name evidence="6" type="ORF">UR35_C0002G0165</name>
</gene>
<dbReference type="EMBL" id="LBOW01000002">
    <property type="protein sequence ID" value="KKP45332.1"/>
    <property type="molecule type" value="Genomic_DNA"/>
</dbReference>
<comment type="pathway">
    <text evidence="5">tRNA modification; tRNA-queuosine biosynthesis.</text>
</comment>
<keyword evidence="1 5" id="KW-0963">Cytoplasm</keyword>
<reference evidence="6 7" key="1">
    <citation type="journal article" date="2015" name="Nature">
        <title>rRNA introns, odd ribosomes, and small enigmatic genomes across a large radiation of phyla.</title>
        <authorList>
            <person name="Brown C.T."/>
            <person name="Hug L.A."/>
            <person name="Thomas B.C."/>
            <person name="Sharon I."/>
            <person name="Castelle C.J."/>
            <person name="Singh A."/>
            <person name="Wilkins M.J."/>
            <person name="Williams K.H."/>
            <person name="Banfield J.F."/>
        </authorList>
    </citation>
    <scope>NUCLEOTIDE SEQUENCE [LARGE SCALE GENOMIC DNA]</scope>
</reference>
<evidence type="ECO:0000256" key="1">
    <source>
        <dbReference type="ARBA" id="ARBA00022490"/>
    </source>
</evidence>
<keyword evidence="4 5" id="KW-0671">Queuosine biosynthesis</keyword>
<evidence type="ECO:0000256" key="2">
    <source>
        <dbReference type="ARBA" id="ARBA00022679"/>
    </source>
</evidence>
<dbReference type="GO" id="GO:0005737">
    <property type="term" value="C:cytoplasm"/>
    <property type="evidence" value="ECO:0007669"/>
    <property type="project" value="UniProtKB-SubCell"/>
</dbReference>
<evidence type="ECO:0000313" key="6">
    <source>
        <dbReference type="EMBL" id="KKP45332.1"/>
    </source>
</evidence>
<comment type="subcellular location">
    <subcellularLocation>
        <location evidence="5">Cytoplasm</location>
    </subcellularLocation>
</comment>
<dbReference type="InterPro" id="IPR042119">
    <property type="entry name" value="QueA_dom2"/>
</dbReference>
<dbReference type="Gene3D" id="3.40.1780.10">
    <property type="entry name" value="QueA-like"/>
    <property type="match status" value="1"/>
</dbReference>
<comment type="catalytic activity">
    <reaction evidence="5">
        <text>7-aminomethyl-7-carbaguanosine(34) in tRNA + S-adenosyl-L-methionine = epoxyqueuosine(34) in tRNA + adenine + L-methionine + 2 H(+)</text>
        <dbReference type="Rhea" id="RHEA:32155"/>
        <dbReference type="Rhea" id="RHEA-COMP:10342"/>
        <dbReference type="Rhea" id="RHEA-COMP:18582"/>
        <dbReference type="ChEBI" id="CHEBI:15378"/>
        <dbReference type="ChEBI" id="CHEBI:16708"/>
        <dbReference type="ChEBI" id="CHEBI:57844"/>
        <dbReference type="ChEBI" id="CHEBI:59789"/>
        <dbReference type="ChEBI" id="CHEBI:82833"/>
        <dbReference type="ChEBI" id="CHEBI:194443"/>
        <dbReference type="EC" id="2.4.99.17"/>
    </reaction>
</comment>
<dbReference type="PATRIC" id="fig|1618566.3.peg.347"/>
<comment type="caution">
    <text evidence="6">The sequence shown here is derived from an EMBL/GenBank/DDBJ whole genome shotgun (WGS) entry which is preliminary data.</text>
</comment>
<dbReference type="Pfam" id="PF02547">
    <property type="entry name" value="Queuosine_synth"/>
    <property type="match status" value="1"/>
</dbReference>
<dbReference type="SUPFAM" id="SSF111337">
    <property type="entry name" value="QueA-like"/>
    <property type="match status" value="1"/>
</dbReference>
<dbReference type="EC" id="2.4.99.17" evidence="5"/>
<dbReference type="InterPro" id="IPR003699">
    <property type="entry name" value="QueA"/>
</dbReference>
<comment type="similarity">
    <text evidence="5">Belongs to the QueA family.</text>
</comment>